<keyword evidence="2" id="KW-1185">Reference proteome</keyword>
<comment type="caution">
    <text evidence="1">The sequence shown here is derived from an EMBL/GenBank/DDBJ whole genome shotgun (WGS) entry which is preliminary data.</text>
</comment>
<gene>
    <name evidence="1" type="ORF">FSP39_000685</name>
</gene>
<sequence length="292" mass="33298">MKRSCNLSEIVVGRTKVERSKVAANLAIDIACRCQSEFNEAYNTCAGDANVIKKKLSYTCDAIMQCYQGNHEKCRKFSFVCKGHVKNNWVLKSDYLSGENFKLKNGEETSEALRKCIHYRLSPVSLSRTIFNANTQKVESFNRSLRRSLPRNVTFSRNFTGRAHAAAYALNNGECDAIVNLCSELGSAIPKGGLVHNQLEQIVKHNKTRKILKNSLKYKCTRSRNRNKIFKMYEKQQEETTYKKNLLIQTSSQQKHNVRNLSRDHPYAIDVAASVRDHSYFKDPKPGTSRMG</sequence>
<dbReference type="Proteomes" id="UP001186944">
    <property type="component" value="Unassembled WGS sequence"/>
</dbReference>
<dbReference type="AlphaFoldDB" id="A0AA88XRD3"/>
<dbReference type="EMBL" id="VSWD01000010">
    <property type="protein sequence ID" value="KAK3089092.1"/>
    <property type="molecule type" value="Genomic_DNA"/>
</dbReference>
<evidence type="ECO:0000313" key="2">
    <source>
        <dbReference type="Proteomes" id="UP001186944"/>
    </source>
</evidence>
<reference evidence="1" key="1">
    <citation type="submission" date="2019-08" db="EMBL/GenBank/DDBJ databases">
        <title>The improved chromosome-level genome for the pearl oyster Pinctada fucata martensii using PacBio sequencing and Hi-C.</title>
        <authorList>
            <person name="Zheng Z."/>
        </authorList>
    </citation>
    <scope>NUCLEOTIDE SEQUENCE</scope>
    <source>
        <strain evidence="1">ZZ-2019</strain>
        <tissue evidence="1">Adductor muscle</tissue>
    </source>
</reference>
<evidence type="ECO:0000313" key="1">
    <source>
        <dbReference type="EMBL" id="KAK3089092.1"/>
    </source>
</evidence>
<accession>A0AA88XRD3</accession>
<organism evidence="1 2">
    <name type="scientific">Pinctada imbricata</name>
    <name type="common">Atlantic pearl-oyster</name>
    <name type="synonym">Pinctada martensii</name>
    <dbReference type="NCBI Taxonomy" id="66713"/>
    <lineage>
        <taxon>Eukaryota</taxon>
        <taxon>Metazoa</taxon>
        <taxon>Spiralia</taxon>
        <taxon>Lophotrochozoa</taxon>
        <taxon>Mollusca</taxon>
        <taxon>Bivalvia</taxon>
        <taxon>Autobranchia</taxon>
        <taxon>Pteriomorphia</taxon>
        <taxon>Pterioida</taxon>
        <taxon>Pterioidea</taxon>
        <taxon>Pteriidae</taxon>
        <taxon>Pinctada</taxon>
    </lineage>
</organism>
<protein>
    <submittedName>
        <fullName evidence="1">Uncharacterized protein</fullName>
    </submittedName>
</protein>
<name>A0AA88XRD3_PINIB</name>
<proteinExistence type="predicted"/>